<evidence type="ECO:0000256" key="7">
    <source>
        <dbReference type="ARBA" id="ARBA00022840"/>
    </source>
</evidence>
<dbReference type="EC" id="2.7.1.21" evidence="2"/>
<dbReference type="InterPro" id="IPR027417">
    <property type="entry name" value="P-loop_NTPase"/>
</dbReference>
<keyword evidence="5" id="KW-0547">Nucleotide-binding</keyword>
<sequence>MRGTLETIVGAMFAGKTSELLKRILWAKHQDKNILVIKSKIDNRYSEELISTHNNLSHECFPMENWQKVKSKFTINKKNYDVLFLDEIQFMDTKETIEIIEGFLTQGIDVV</sequence>
<evidence type="ECO:0000256" key="5">
    <source>
        <dbReference type="ARBA" id="ARBA00022741"/>
    </source>
</evidence>
<dbReference type="PANTHER" id="PTHR11441:SF0">
    <property type="entry name" value="THYMIDINE KINASE, CYTOSOLIC"/>
    <property type="match status" value="1"/>
</dbReference>
<dbReference type="Pfam" id="PF00265">
    <property type="entry name" value="TK"/>
    <property type="match status" value="1"/>
</dbReference>
<keyword evidence="7" id="KW-0067">ATP-binding</keyword>
<evidence type="ECO:0000256" key="6">
    <source>
        <dbReference type="ARBA" id="ARBA00022777"/>
    </source>
</evidence>
<dbReference type="GO" id="GO:0004797">
    <property type="term" value="F:thymidine kinase activity"/>
    <property type="evidence" value="ECO:0007669"/>
    <property type="project" value="UniProtKB-EC"/>
</dbReference>
<keyword evidence="4" id="KW-0808">Transferase</keyword>
<dbReference type="PANTHER" id="PTHR11441">
    <property type="entry name" value="THYMIDINE KINASE"/>
    <property type="match status" value="1"/>
</dbReference>
<evidence type="ECO:0000256" key="1">
    <source>
        <dbReference type="ARBA" id="ARBA00007587"/>
    </source>
</evidence>
<keyword evidence="6" id="KW-0418">Kinase</keyword>
<keyword evidence="3" id="KW-0237">DNA synthesis</keyword>
<evidence type="ECO:0000313" key="8">
    <source>
        <dbReference type="EMBL" id="SVE11346.1"/>
    </source>
</evidence>
<accession>A0A383ATT9</accession>
<proteinExistence type="inferred from homology"/>
<protein>
    <recommendedName>
        <fullName evidence="2">thymidine kinase</fullName>
        <ecNumber evidence="2">2.7.1.21</ecNumber>
    </recommendedName>
</protein>
<dbReference type="AlphaFoldDB" id="A0A383ATT9"/>
<dbReference type="GO" id="GO:0071897">
    <property type="term" value="P:DNA biosynthetic process"/>
    <property type="evidence" value="ECO:0007669"/>
    <property type="project" value="UniProtKB-KW"/>
</dbReference>
<reference evidence="8" key="1">
    <citation type="submission" date="2018-05" db="EMBL/GenBank/DDBJ databases">
        <authorList>
            <person name="Lanie J.A."/>
            <person name="Ng W.-L."/>
            <person name="Kazmierczak K.M."/>
            <person name="Andrzejewski T.M."/>
            <person name="Davidsen T.M."/>
            <person name="Wayne K.J."/>
            <person name="Tettelin H."/>
            <person name="Glass J.I."/>
            <person name="Rusch D."/>
            <person name="Podicherti R."/>
            <person name="Tsui H.-C.T."/>
            <person name="Winkler M.E."/>
        </authorList>
    </citation>
    <scope>NUCLEOTIDE SEQUENCE</scope>
</reference>
<dbReference type="GO" id="GO:0005524">
    <property type="term" value="F:ATP binding"/>
    <property type="evidence" value="ECO:0007669"/>
    <property type="project" value="UniProtKB-KW"/>
</dbReference>
<dbReference type="InterPro" id="IPR001267">
    <property type="entry name" value="Thymidine_kinase"/>
</dbReference>
<dbReference type="GO" id="GO:0046104">
    <property type="term" value="P:thymidine metabolic process"/>
    <property type="evidence" value="ECO:0007669"/>
    <property type="project" value="TreeGrafter"/>
</dbReference>
<evidence type="ECO:0000256" key="4">
    <source>
        <dbReference type="ARBA" id="ARBA00022679"/>
    </source>
</evidence>
<dbReference type="EMBL" id="UINC01194982">
    <property type="protein sequence ID" value="SVE11346.1"/>
    <property type="molecule type" value="Genomic_DNA"/>
</dbReference>
<evidence type="ECO:0000256" key="3">
    <source>
        <dbReference type="ARBA" id="ARBA00022634"/>
    </source>
</evidence>
<gene>
    <name evidence="8" type="ORF">METZ01_LOCUS464200</name>
</gene>
<feature type="non-terminal residue" evidence="8">
    <location>
        <position position="111"/>
    </location>
</feature>
<comment type="similarity">
    <text evidence="1">Belongs to the thymidine kinase family.</text>
</comment>
<evidence type="ECO:0000256" key="2">
    <source>
        <dbReference type="ARBA" id="ARBA00012118"/>
    </source>
</evidence>
<organism evidence="8">
    <name type="scientific">marine metagenome</name>
    <dbReference type="NCBI Taxonomy" id="408172"/>
    <lineage>
        <taxon>unclassified sequences</taxon>
        <taxon>metagenomes</taxon>
        <taxon>ecological metagenomes</taxon>
    </lineage>
</organism>
<name>A0A383ATT9_9ZZZZ</name>
<dbReference type="Gene3D" id="3.40.50.300">
    <property type="entry name" value="P-loop containing nucleotide triphosphate hydrolases"/>
    <property type="match status" value="1"/>
</dbReference>
<dbReference type="SUPFAM" id="SSF52540">
    <property type="entry name" value="P-loop containing nucleoside triphosphate hydrolases"/>
    <property type="match status" value="1"/>
</dbReference>